<proteinExistence type="predicted"/>
<reference evidence="1 2" key="1">
    <citation type="submission" date="2019-09" db="EMBL/GenBank/DDBJ databases">
        <title>Phylogeny of genus Pseudoclavibacter and closely related genus.</title>
        <authorList>
            <person name="Li Y."/>
        </authorList>
    </citation>
    <scope>NUCLEOTIDE SEQUENCE [LARGE SCALE GENOMIC DNA]</scope>
    <source>
        <strain evidence="1 2">JCM 16921</strain>
    </source>
</reference>
<keyword evidence="2" id="KW-1185">Reference proteome</keyword>
<dbReference type="Proteomes" id="UP000481339">
    <property type="component" value="Unassembled WGS sequence"/>
</dbReference>
<dbReference type="InterPro" id="IPR054202">
    <property type="entry name" value="DUF6907"/>
</dbReference>
<dbReference type="EMBL" id="WBKA01000001">
    <property type="protein sequence ID" value="KAB1633401.1"/>
    <property type="molecule type" value="Genomic_DNA"/>
</dbReference>
<evidence type="ECO:0000313" key="2">
    <source>
        <dbReference type="Proteomes" id="UP000481339"/>
    </source>
</evidence>
<dbReference type="OrthoDB" id="5082479at2"/>
<protein>
    <submittedName>
        <fullName evidence="1">Uncharacterized protein</fullName>
    </submittedName>
</protein>
<gene>
    <name evidence="1" type="ORF">F8O02_00160</name>
</gene>
<sequence length="111" mass="11962">MDTSTNPRDLPRDPRACPPWCVLGDASDADVPAHLSAMVPVPLVVRAVDLVDGLPHSVPSALSCWVGLLETDGETYLTCATEEGPAIDLTPESARRLIEALRLYLRVLDDV</sequence>
<organism evidence="1 2">
    <name type="scientific">Pseudoclavibacter caeni</name>
    <dbReference type="NCBI Taxonomy" id="908846"/>
    <lineage>
        <taxon>Bacteria</taxon>
        <taxon>Bacillati</taxon>
        <taxon>Actinomycetota</taxon>
        <taxon>Actinomycetes</taxon>
        <taxon>Micrococcales</taxon>
        <taxon>Microbacteriaceae</taxon>
        <taxon>Pseudoclavibacter</taxon>
    </lineage>
</organism>
<accession>A0A7C8FYG9</accession>
<dbReference type="Pfam" id="PF21848">
    <property type="entry name" value="DUF6907"/>
    <property type="match status" value="1"/>
</dbReference>
<name>A0A7C8FYG9_9MICO</name>
<dbReference type="RefSeq" id="WP_158035180.1">
    <property type="nucleotide sequence ID" value="NZ_BAAAZV010000007.1"/>
</dbReference>
<comment type="caution">
    <text evidence="1">The sequence shown here is derived from an EMBL/GenBank/DDBJ whole genome shotgun (WGS) entry which is preliminary data.</text>
</comment>
<dbReference type="AlphaFoldDB" id="A0A7C8FYG9"/>
<evidence type="ECO:0000313" key="1">
    <source>
        <dbReference type="EMBL" id="KAB1633401.1"/>
    </source>
</evidence>